<reference evidence="3 4" key="1">
    <citation type="submission" date="2019-04" db="EMBL/GenBank/DDBJ databases">
        <title>Pedobacter sp. RP-3-22 sp. nov., isolated from Arctic soil.</title>
        <authorList>
            <person name="Dahal R.H."/>
            <person name="Kim D.-U."/>
        </authorList>
    </citation>
    <scope>NUCLEOTIDE SEQUENCE [LARGE SCALE GENOMIC DNA]</scope>
    <source>
        <strain evidence="3 4">RP-3-22</strain>
    </source>
</reference>
<comment type="caution">
    <text evidence="3">The sequence shown here is derived from an EMBL/GenBank/DDBJ whole genome shotgun (WGS) entry which is preliminary data.</text>
</comment>
<dbReference type="GO" id="GO:0042834">
    <property type="term" value="F:peptidoglycan binding"/>
    <property type="evidence" value="ECO:0007669"/>
    <property type="project" value="InterPro"/>
</dbReference>
<dbReference type="EMBL" id="SWBR01000001">
    <property type="protein sequence ID" value="TKC12281.1"/>
    <property type="molecule type" value="Genomic_DNA"/>
</dbReference>
<dbReference type="Proteomes" id="UP000309488">
    <property type="component" value="Unassembled WGS sequence"/>
</dbReference>
<evidence type="ECO:0000259" key="2">
    <source>
        <dbReference type="PROSITE" id="PS51724"/>
    </source>
</evidence>
<dbReference type="AlphaFoldDB" id="A0A4U1CT15"/>
<feature type="signal peptide" evidence="1">
    <location>
        <begin position="1"/>
        <end position="18"/>
    </location>
</feature>
<protein>
    <submittedName>
        <fullName evidence="3">SPOR domain-containing protein</fullName>
    </submittedName>
</protein>
<dbReference type="OrthoDB" id="2473397at2"/>
<feature type="chain" id="PRO_5020896958" evidence="1">
    <location>
        <begin position="19"/>
        <end position="144"/>
    </location>
</feature>
<dbReference type="SUPFAM" id="SSF110997">
    <property type="entry name" value="Sporulation related repeat"/>
    <property type="match status" value="1"/>
</dbReference>
<sequence length="144" mass="16940">MKIYLVFVFLLCLQQTFAQTRGEVTEIKDPLIDSLIAKRIELYKQKPTVTNPVSKAIVSDMGYRVQVFYGSDRKEAFNEQNRFKTAYPTIRTYITYKEPNYYLRIGDFRTRMEAQAMLNELKGTFPTLFIFREKINAPDLDVNK</sequence>
<dbReference type="Gene3D" id="3.30.70.1070">
    <property type="entry name" value="Sporulation related repeat"/>
    <property type="match status" value="1"/>
</dbReference>
<evidence type="ECO:0000313" key="4">
    <source>
        <dbReference type="Proteomes" id="UP000309488"/>
    </source>
</evidence>
<keyword evidence="4" id="KW-1185">Reference proteome</keyword>
<accession>A0A4U1CT15</accession>
<proteinExistence type="predicted"/>
<evidence type="ECO:0000256" key="1">
    <source>
        <dbReference type="SAM" id="SignalP"/>
    </source>
</evidence>
<dbReference type="Pfam" id="PF05036">
    <property type="entry name" value="SPOR"/>
    <property type="match status" value="1"/>
</dbReference>
<feature type="domain" description="SPOR" evidence="2">
    <location>
        <begin position="57"/>
        <end position="135"/>
    </location>
</feature>
<gene>
    <name evidence="3" type="ORF">FA048_01280</name>
</gene>
<name>A0A4U1CT15_9SPHI</name>
<dbReference type="RefSeq" id="WP_136838193.1">
    <property type="nucleotide sequence ID" value="NZ_SWBR01000001.1"/>
</dbReference>
<organism evidence="3 4">
    <name type="scientific">Pedobacter polaris</name>
    <dbReference type="NCBI Taxonomy" id="2571273"/>
    <lineage>
        <taxon>Bacteria</taxon>
        <taxon>Pseudomonadati</taxon>
        <taxon>Bacteroidota</taxon>
        <taxon>Sphingobacteriia</taxon>
        <taxon>Sphingobacteriales</taxon>
        <taxon>Sphingobacteriaceae</taxon>
        <taxon>Pedobacter</taxon>
    </lineage>
</organism>
<dbReference type="PROSITE" id="PS51724">
    <property type="entry name" value="SPOR"/>
    <property type="match status" value="1"/>
</dbReference>
<dbReference type="InterPro" id="IPR007730">
    <property type="entry name" value="SPOR-like_dom"/>
</dbReference>
<keyword evidence="1" id="KW-0732">Signal</keyword>
<evidence type="ECO:0000313" key="3">
    <source>
        <dbReference type="EMBL" id="TKC12281.1"/>
    </source>
</evidence>
<dbReference type="InterPro" id="IPR036680">
    <property type="entry name" value="SPOR-like_sf"/>
</dbReference>